<feature type="compositionally biased region" description="Low complexity" evidence="1">
    <location>
        <begin position="78"/>
        <end position="87"/>
    </location>
</feature>
<protein>
    <submittedName>
        <fullName evidence="2">Uncharacterized protein</fullName>
    </submittedName>
</protein>
<name>A0A9W9DY99_9AGAR</name>
<sequence>MTSELSPDAKQSVVTSTSIAPKRPSRIIDLPTSVQAHLGSERSRNPPPLQIKGQASMSLLSSEAHTAPSLRIKGQGKPSLSSQSYPPSLFSRLSDTYLGKDSNPVTAALSSPSLSKDDDSHSRHLNPRNGDGGPLTRDEVPVQSRTFPLLPERMFSMNALSGLQDTQSRARDSPRMTNKIEMASPVAEKLMSNDGSSTNAFLARGFRSASNDSEGPNDNPHVDPGLTDERRMNGVVLGSDPRPSSMPIEGSHTSVSILNTRLFHKLKEEKRHLQDNNLSATLSNSEASGDVVVGRNSAVVTEPQAFEAKLRARAQLKMRLASEKRALALPKQT</sequence>
<dbReference type="Proteomes" id="UP001150266">
    <property type="component" value="Unassembled WGS sequence"/>
</dbReference>
<feature type="region of interest" description="Disordered" evidence="1">
    <location>
        <begin position="1"/>
        <end position="87"/>
    </location>
</feature>
<dbReference type="OrthoDB" id="10468427at2759"/>
<evidence type="ECO:0000313" key="2">
    <source>
        <dbReference type="EMBL" id="KAJ4490812.1"/>
    </source>
</evidence>
<proteinExistence type="predicted"/>
<evidence type="ECO:0000256" key="1">
    <source>
        <dbReference type="SAM" id="MobiDB-lite"/>
    </source>
</evidence>
<dbReference type="EMBL" id="JAOTPV010000001">
    <property type="protein sequence ID" value="KAJ4490812.1"/>
    <property type="molecule type" value="Genomic_DNA"/>
</dbReference>
<keyword evidence="3" id="KW-1185">Reference proteome</keyword>
<gene>
    <name evidence="2" type="ORF">J3R30DRAFT_138370</name>
</gene>
<organism evidence="2 3">
    <name type="scientific">Lentinula aciculospora</name>
    <dbReference type="NCBI Taxonomy" id="153920"/>
    <lineage>
        <taxon>Eukaryota</taxon>
        <taxon>Fungi</taxon>
        <taxon>Dikarya</taxon>
        <taxon>Basidiomycota</taxon>
        <taxon>Agaricomycotina</taxon>
        <taxon>Agaricomycetes</taxon>
        <taxon>Agaricomycetidae</taxon>
        <taxon>Agaricales</taxon>
        <taxon>Marasmiineae</taxon>
        <taxon>Omphalotaceae</taxon>
        <taxon>Lentinula</taxon>
    </lineage>
</organism>
<feature type="compositionally biased region" description="Polar residues" evidence="1">
    <location>
        <begin position="53"/>
        <end position="64"/>
    </location>
</feature>
<feature type="region of interest" description="Disordered" evidence="1">
    <location>
        <begin position="101"/>
        <end position="141"/>
    </location>
</feature>
<feature type="region of interest" description="Disordered" evidence="1">
    <location>
        <begin position="207"/>
        <end position="229"/>
    </location>
</feature>
<comment type="caution">
    <text evidence="2">The sequence shown here is derived from an EMBL/GenBank/DDBJ whole genome shotgun (WGS) entry which is preliminary data.</text>
</comment>
<feature type="region of interest" description="Disordered" evidence="1">
    <location>
        <begin position="159"/>
        <end position="178"/>
    </location>
</feature>
<evidence type="ECO:0000313" key="3">
    <source>
        <dbReference type="Proteomes" id="UP001150266"/>
    </source>
</evidence>
<reference evidence="2" key="1">
    <citation type="submission" date="2022-08" db="EMBL/GenBank/DDBJ databases">
        <title>A Global Phylogenomic Analysis of the Shiitake Genus Lentinula.</title>
        <authorList>
            <consortium name="DOE Joint Genome Institute"/>
            <person name="Sierra-Patev S."/>
            <person name="Min B."/>
            <person name="Naranjo-Ortiz M."/>
            <person name="Looney B."/>
            <person name="Konkel Z."/>
            <person name="Slot J.C."/>
            <person name="Sakamoto Y."/>
            <person name="Steenwyk J.L."/>
            <person name="Rokas A."/>
            <person name="Carro J."/>
            <person name="Camarero S."/>
            <person name="Ferreira P."/>
            <person name="Molpeceres G."/>
            <person name="Ruiz-Duenas F.J."/>
            <person name="Serrano A."/>
            <person name="Henrissat B."/>
            <person name="Drula E."/>
            <person name="Hughes K.W."/>
            <person name="Mata J.L."/>
            <person name="Ishikawa N.K."/>
            <person name="Vargas-Isla R."/>
            <person name="Ushijima S."/>
            <person name="Smith C.A."/>
            <person name="Ahrendt S."/>
            <person name="Andreopoulos W."/>
            <person name="He G."/>
            <person name="Labutti K."/>
            <person name="Lipzen A."/>
            <person name="Ng V."/>
            <person name="Riley R."/>
            <person name="Sandor L."/>
            <person name="Barry K."/>
            <person name="Martinez A.T."/>
            <person name="Xiao Y."/>
            <person name="Gibbons J.G."/>
            <person name="Terashima K."/>
            <person name="Grigoriev I.V."/>
            <person name="Hibbett D.S."/>
        </authorList>
    </citation>
    <scope>NUCLEOTIDE SEQUENCE</scope>
    <source>
        <strain evidence="2">JLM2183</strain>
    </source>
</reference>
<dbReference type="AlphaFoldDB" id="A0A9W9DY99"/>
<accession>A0A9W9DY99</accession>